<evidence type="ECO:0000256" key="2">
    <source>
        <dbReference type="PROSITE-ProRule" id="PRU00124"/>
    </source>
</evidence>
<comment type="caution">
    <text evidence="5">The sequence shown here is derived from an EMBL/GenBank/DDBJ whole genome shotgun (WGS) entry which is preliminary data.</text>
</comment>
<name>A0A7L4C693_9AVES</name>
<evidence type="ECO:0000313" key="6">
    <source>
        <dbReference type="Proteomes" id="UP000551823"/>
    </source>
</evidence>
<evidence type="ECO:0000256" key="3">
    <source>
        <dbReference type="SAM" id="MobiDB-lite"/>
    </source>
</evidence>
<dbReference type="AlphaFoldDB" id="A0A7L4C693"/>
<evidence type="ECO:0000256" key="4">
    <source>
        <dbReference type="SAM" id="Phobius"/>
    </source>
</evidence>
<proteinExistence type="predicted"/>
<reference evidence="5 6" key="1">
    <citation type="submission" date="2019-09" db="EMBL/GenBank/DDBJ databases">
        <title>Bird 10,000 Genomes (B10K) Project - Family phase.</title>
        <authorList>
            <person name="Zhang G."/>
        </authorList>
    </citation>
    <scope>NUCLEOTIDE SEQUENCE [LARGE SCALE GENOMIC DNA]</scope>
    <source>
        <strain evidence="5">B10K-DU-005-01</strain>
    </source>
</reference>
<keyword evidence="6" id="KW-1185">Reference proteome</keyword>
<dbReference type="Proteomes" id="UP000551823">
    <property type="component" value="Unassembled WGS sequence"/>
</dbReference>
<organism evidence="5 6">
    <name type="scientific">Nyctiprogne leucopyga</name>
    <dbReference type="NCBI Taxonomy" id="382315"/>
    <lineage>
        <taxon>Eukaryota</taxon>
        <taxon>Metazoa</taxon>
        <taxon>Chordata</taxon>
        <taxon>Craniata</taxon>
        <taxon>Vertebrata</taxon>
        <taxon>Euteleostomi</taxon>
        <taxon>Archelosauria</taxon>
        <taxon>Archosauria</taxon>
        <taxon>Dinosauria</taxon>
        <taxon>Saurischia</taxon>
        <taxon>Theropoda</taxon>
        <taxon>Coelurosauria</taxon>
        <taxon>Aves</taxon>
        <taxon>Neognathae</taxon>
        <taxon>Neoaves</taxon>
        <taxon>Strisores</taxon>
        <taxon>Caprimulgiformes</taxon>
        <taxon>Caprimulgidae</taxon>
        <taxon>Chordeilinae</taxon>
        <taxon>Nyctiprogne</taxon>
    </lineage>
</organism>
<sequence length="124" mass="13137">PGQFRCGPGAVCFPREWRCDGHPDCEDEGDERGCGTATPVEPSPDGAWVTPPRSSAALGSAEPSTHVQTRCSEWFSACAFSSLVLLSILGAVGSIAVWGLSKAKSRSNIFSLENASREQLVPDK</sequence>
<dbReference type="PROSITE" id="PS50068">
    <property type="entry name" value="LDLRA_2"/>
    <property type="match status" value="1"/>
</dbReference>
<dbReference type="SMART" id="SM00192">
    <property type="entry name" value="LDLa"/>
    <property type="match status" value="1"/>
</dbReference>
<evidence type="ECO:0000313" key="5">
    <source>
        <dbReference type="EMBL" id="NXW45302.1"/>
    </source>
</evidence>
<dbReference type="CDD" id="cd00112">
    <property type="entry name" value="LDLa"/>
    <property type="match status" value="1"/>
</dbReference>
<accession>A0A7L4C693</accession>
<feature type="non-terminal residue" evidence="5">
    <location>
        <position position="1"/>
    </location>
</feature>
<dbReference type="Gene3D" id="4.10.400.10">
    <property type="entry name" value="Low-density Lipoprotein Receptor"/>
    <property type="match status" value="1"/>
</dbReference>
<keyword evidence="4" id="KW-1133">Transmembrane helix</keyword>
<dbReference type="Pfam" id="PF00057">
    <property type="entry name" value="Ldl_recept_a"/>
    <property type="match status" value="1"/>
</dbReference>
<dbReference type="InterPro" id="IPR036055">
    <property type="entry name" value="LDL_receptor-like_sf"/>
</dbReference>
<protein>
    <submittedName>
        <fullName evidence="5">RSVR protein</fullName>
    </submittedName>
</protein>
<feature type="non-terminal residue" evidence="5">
    <location>
        <position position="124"/>
    </location>
</feature>
<keyword evidence="4" id="KW-0472">Membrane</keyword>
<dbReference type="SUPFAM" id="SSF57424">
    <property type="entry name" value="LDL receptor-like module"/>
    <property type="match status" value="1"/>
</dbReference>
<feature type="disulfide bond" evidence="2">
    <location>
        <begin position="19"/>
        <end position="34"/>
    </location>
</feature>
<evidence type="ECO:0000256" key="1">
    <source>
        <dbReference type="ARBA" id="ARBA00023157"/>
    </source>
</evidence>
<dbReference type="InterPro" id="IPR002172">
    <property type="entry name" value="LDrepeatLR_classA_rpt"/>
</dbReference>
<feature type="region of interest" description="Disordered" evidence="3">
    <location>
        <begin position="24"/>
        <end position="61"/>
    </location>
</feature>
<keyword evidence="1 2" id="KW-1015">Disulfide bond</keyword>
<dbReference type="EMBL" id="VZZU01000925">
    <property type="protein sequence ID" value="NXW45302.1"/>
    <property type="molecule type" value="Genomic_DNA"/>
</dbReference>
<comment type="caution">
    <text evidence="2">Lacks conserved residue(s) required for the propagation of feature annotation.</text>
</comment>
<gene>
    <name evidence="5" type="primary">Rsvr</name>
    <name evidence="5" type="ORF">NYCLEU_R06064</name>
</gene>
<feature type="transmembrane region" description="Helical" evidence="4">
    <location>
        <begin position="74"/>
        <end position="100"/>
    </location>
</feature>
<keyword evidence="4" id="KW-0812">Transmembrane</keyword>